<sequence length="406" mass="46458">IPAEFDDNAIVIIRECAFKAGLLNDRYSQNLRFITEPEAAAIHCMKSLKEHNLSVGAKFMVVDCGGGTVDLTIRQLLEGEKLSEITERSGDYCGGSFVDQEFLKFLERKVGSSAISFVRENHYCQLQYMIQEFCRKVKMKFTGVQSEFENIELELDELCPVLEQYCKGEYRDNMEEVDWTINLKFDDVKKMFDPVIERITRLIDSQLRSCDNDCSTLLLVGGFSESKYLQLKIKEKFSKKVQLISIPPQPVTAIIKGAVQYGLREEIVSTRVLKWTYGTDIARKWQQNDPIDKRRDDGLIIAFERLAKRGTQIAVDEKVHRAFLACDKTQRKMGLDLYVTPQDDAKFCDENGVKTIGKWSIELPDSLNDNDRSILYTMVFGNVEIQVTALNSGTKELFKTSFDLDM</sequence>
<protein>
    <recommendedName>
        <fullName evidence="5">Actin-like ATPase domain-containing protein</fullName>
    </recommendedName>
</protein>
<accession>A0A397S6Q8</accession>
<dbReference type="OrthoDB" id="2963168at2759"/>
<evidence type="ECO:0000313" key="4">
    <source>
        <dbReference type="Proteomes" id="UP000265703"/>
    </source>
</evidence>
<name>A0A397S6Q8_9GLOM</name>
<organism evidence="3 4">
    <name type="scientific">Glomus cerebriforme</name>
    <dbReference type="NCBI Taxonomy" id="658196"/>
    <lineage>
        <taxon>Eukaryota</taxon>
        <taxon>Fungi</taxon>
        <taxon>Fungi incertae sedis</taxon>
        <taxon>Mucoromycota</taxon>
        <taxon>Glomeromycotina</taxon>
        <taxon>Glomeromycetes</taxon>
        <taxon>Glomerales</taxon>
        <taxon>Glomeraceae</taxon>
        <taxon>Glomus</taxon>
    </lineage>
</organism>
<dbReference type="STRING" id="658196.A0A397S6Q8"/>
<keyword evidence="1" id="KW-0547">Nucleotide-binding</keyword>
<dbReference type="Pfam" id="PF00012">
    <property type="entry name" value="HSP70"/>
    <property type="match status" value="1"/>
</dbReference>
<gene>
    <name evidence="3" type="ORF">C1645_789124</name>
</gene>
<dbReference type="GO" id="GO:0140662">
    <property type="term" value="F:ATP-dependent protein folding chaperone"/>
    <property type="evidence" value="ECO:0007669"/>
    <property type="project" value="InterPro"/>
</dbReference>
<dbReference type="InterPro" id="IPR043129">
    <property type="entry name" value="ATPase_NBD"/>
</dbReference>
<keyword evidence="2" id="KW-0067">ATP-binding</keyword>
<dbReference type="PANTHER" id="PTHR14187">
    <property type="entry name" value="ALPHA KINASE/ELONGATION FACTOR 2 KINASE"/>
    <property type="match status" value="1"/>
</dbReference>
<evidence type="ECO:0008006" key="5">
    <source>
        <dbReference type="Google" id="ProtNLM"/>
    </source>
</evidence>
<keyword evidence="4" id="KW-1185">Reference proteome</keyword>
<comment type="caution">
    <text evidence="3">The sequence shown here is derived from an EMBL/GenBank/DDBJ whole genome shotgun (WGS) entry which is preliminary data.</text>
</comment>
<proteinExistence type="predicted"/>
<dbReference type="Gene3D" id="3.90.640.10">
    <property type="entry name" value="Actin, Chain A, domain 4"/>
    <property type="match status" value="1"/>
</dbReference>
<dbReference type="EMBL" id="QKYT01000709">
    <property type="protein sequence ID" value="RIA82063.1"/>
    <property type="molecule type" value="Genomic_DNA"/>
</dbReference>
<feature type="non-terminal residue" evidence="3">
    <location>
        <position position="1"/>
    </location>
</feature>
<dbReference type="PANTHER" id="PTHR14187:SF5">
    <property type="entry name" value="HEAT SHOCK 70 KDA PROTEIN 12A"/>
    <property type="match status" value="1"/>
</dbReference>
<evidence type="ECO:0000256" key="1">
    <source>
        <dbReference type="ARBA" id="ARBA00022741"/>
    </source>
</evidence>
<reference evidence="3 4" key="1">
    <citation type="submission" date="2018-06" db="EMBL/GenBank/DDBJ databases">
        <title>Comparative genomics reveals the genomic features of Rhizophagus irregularis, R. cerebriforme, R. diaphanum and Gigaspora rosea, and their symbiotic lifestyle signature.</title>
        <authorList>
            <person name="Morin E."/>
            <person name="San Clemente H."/>
            <person name="Chen E.C.H."/>
            <person name="De La Providencia I."/>
            <person name="Hainaut M."/>
            <person name="Kuo A."/>
            <person name="Kohler A."/>
            <person name="Murat C."/>
            <person name="Tang N."/>
            <person name="Roy S."/>
            <person name="Loubradou J."/>
            <person name="Henrissat B."/>
            <person name="Grigoriev I.V."/>
            <person name="Corradi N."/>
            <person name="Roux C."/>
            <person name="Martin F.M."/>
        </authorList>
    </citation>
    <scope>NUCLEOTIDE SEQUENCE [LARGE SCALE GENOMIC DNA]</scope>
    <source>
        <strain evidence="3 4">DAOM 227022</strain>
    </source>
</reference>
<evidence type="ECO:0000313" key="3">
    <source>
        <dbReference type="EMBL" id="RIA82063.1"/>
    </source>
</evidence>
<dbReference type="SUPFAM" id="SSF53067">
    <property type="entry name" value="Actin-like ATPase domain"/>
    <property type="match status" value="1"/>
</dbReference>
<dbReference type="Gene3D" id="3.30.420.40">
    <property type="match status" value="2"/>
</dbReference>
<dbReference type="AlphaFoldDB" id="A0A397S6Q8"/>
<dbReference type="Proteomes" id="UP000265703">
    <property type="component" value="Unassembled WGS sequence"/>
</dbReference>
<evidence type="ECO:0000256" key="2">
    <source>
        <dbReference type="ARBA" id="ARBA00022840"/>
    </source>
</evidence>
<dbReference type="GO" id="GO:0005524">
    <property type="term" value="F:ATP binding"/>
    <property type="evidence" value="ECO:0007669"/>
    <property type="project" value="UniProtKB-KW"/>
</dbReference>
<dbReference type="InterPro" id="IPR013126">
    <property type="entry name" value="Hsp_70_fam"/>
</dbReference>